<sequence length="346" mass="37025">MTMIFRTSRPTRSCATDEGQQALCEARIVQEQDDAGEGGRGRGCTTNEDRLAGEEGTEEVVLHHDVQDAMSAAACAVHALPTTTSTFEPCLHTPHATCTAHTHAPAIPPPSNHPAATNSAAHNAHAHTASTSASRPPTTHHPLHTAHACSCSYRANTANCCLCFRTAFACAACCPHRARAHADCAPSFEPLTSCTFRCVQHAHARRIHLRFQTAHRPPPVAHCPPPVAHRPLPTPAAARTVHTPPTAASASEPLSRAPPAARITHNPPAPPNCPLPIAHRPLPIAFSCSYRAHTANCFLCLRTAVARATHTPTSNICKPFEADKTMDYNELDMYVTMLDIALTSID</sequence>
<dbReference type="RefSeq" id="XP_009544459.1">
    <property type="nucleotide sequence ID" value="XM_009546164.1"/>
</dbReference>
<organism evidence="2 3">
    <name type="scientific">Heterobasidion irregulare (strain TC 32-1)</name>
    <dbReference type="NCBI Taxonomy" id="747525"/>
    <lineage>
        <taxon>Eukaryota</taxon>
        <taxon>Fungi</taxon>
        <taxon>Dikarya</taxon>
        <taxon>Basidiomycota</taxon>
        <taxon>Agaricomycotina</taxon>
        <taxon>Agaricomycetes</taxon>
        <taxon>Russulales</taxon>
        <taxon>Bondarzewiaceae</taxon>
        <taxon>Heterobasidion</taxon>
        <taxon>Heterobasidion annosum species complex</taxon>
    </lineage>
</organism>
<dbReference type="EMBL" id="KI925456">
    <property type="protein sequence ID" value="ETW84831.1"/>
    <property type="molecule type" value="Genomic_DNA"/>
</dbReference>
<evidence type="ECO:0000256" key="1">
    <source>
        <dbReference type="SAM" id="MobiDB-lite"/>
    </source>
</evidence>
<feature type="compositionally biased region" description="Low complexity" evidence="1">
    <location>
        <begin position="113"/>
        <end position="137"/>
    </location>
</feature>
<reference evidence="2 3" key="1">
    <citation type="journal article" date="2012" name="New Phytol.">
        <title>Insight into trade-off between wood decay and parasitism from the genome of a fungal forest pathogen.</title>
        <authorList>
            <person name="Olson A."/>
            <person name="Aerts A."/>
            <person name="Asiegbu F."/>
            <person name="Belbahri L."/>
            <person name="Bouzid O."/>
            <person name="Broberg A."/>
            <person name="Canback B."/>
            <person name="Coutinho P.M."/>
            <person name="Cullen D."/>
            <person name="Dalman K."/>
            <person name="Deflorio G."/>
            <person name="van Diepen L.T."/>
            <person name="Dunand C."/>
            <person name="Duplessis S."/>
            <person name="Durling M."/>
            <person name="Gonthier P."/>
            <person name="Grimwood J."/>
            <person name="Fossdal C.G."/>
            <person name="Hansson D."/>
            <person name="Henrissat B."/>
            <person name="Hietala A."/>
            <person name="Himmelstrand K."/>
            <person name="Hoffmeister D."/>
            <person name="Hogberg N."/>
            <person name="James T.Y."/>
            <person name="Karlsson M."/>
            <person name="Kohler A."/>
            <person name="Kues U."/>
            <person name="Lee Y.H."/>
            <person name="Lin Y.C."/>
            <person name="Lind M."/>
            <person name="Lindquist E."/>
            <person name="Lombard V."/>
            <person name="Lucas S."/>
            <person name="Lunden K."/>
            <person name="Morin E."/>
            <person name="Murat C."/>
            <person name="Park J."/>
            <person name="Raffaello T."/>
            <person name="Rouze P."/>
            <person name="Salamov A."/>
            <person name="Schmutz J."/>
            <person name="Solheim H."/>
            <person name="Stahlberg J."/>
            <person name="Velez H."/>
            <person name="de Vries R.P."/>
            <person name="Wiebenga A."/>
            <person name="Woodward S."/>
            <person name="Yakovlev I."/>
            <person name="Garbelotto M."/>
            <person name="Martin F."/>
            <person name="Grigoriev I.V."/>
            <person name="Stenlid J."/>
        </authorList>
    </citation>
    <scope>NUCLEOTIDE SEQUENCE [LARGE SCALE GENOMIC DNA]</scope>
    <source>
        <strain evidence="2 3">TC 32-1</strain>
    </source>
</reference>
<dbReference type="Proteomes" id="UP000030671">
    <property type="component" value="Unassembled WGS sequence"/>
</dbReference>
<proteinExistence type="predicted"/>
<feature type="region of interest" description="Disordered" evidence="1">
    <location>
        <begin position="101"/>
        <end position="139"/>
    </location>
</feature>
<dbReference type="AlphaFoldDB" id="W4KIG2"/>
<gene>
    <name evidence="2" type="ORF">HETIRDRAFT_426016</name>
</gene>
<protein>
    <submittedName>
        <fullName evidence="2">Uncharacterized protein</fullName>
    </submittedName>
</protein>
<accession>W4KIG2</accession>
<dbReference type="KEGG" id="hir:HETIRDRAFT_426016"/>
<dbReference type="HOGENOM" id="CLU_049347_0_0_1"/>
<dbReference type="GeneID" id="20674066"/>
<name>W4KIG2_HETIT</name>
<keyword evidence="3" id="KW-1185">Reference proteome</keyword>
<evidence type="ECO:0000313" key="2">
    <source>
        <dbReference type="EMBL" id="ETW84831.1"/>
    </source>
</evidence>
<evidence type="ECO:0000313" key="3">
    <source>
        <dbReference type="Proteomes" id="UP000030671"/>
    </source>
</evidence>
<feature type="region of interest" description="Disordered" evidence="1">
    <location>
        <begin position="234"/>
        <end position="266"/>
    </location>
</feature>
<dbReference type="InParanoid" id="W4KIG2"/>